<dbReference type="Proteomes" id="UP000406256">
    <property type="component" value="Unassembled WGS sequence"/>
</dbReference>
<dbReference type="Pfam" id="PF11177">
    <property type="entry name" value="DUF2964"/>
    <property type="match status" value="1"/>
</dbReference>
<accession>A0A5E4RKC0</accession>
<evidence type="ECO:0000256" key="1">
    <source>
        <dbReference type="SAM" id="Phobius"/>
    </source>
</evidence>
<dbReference type="AlphaFoldDB" id="A0A5E4RKC0"/>
<organism evidence="2 3">
    <name type="scientific">Pandoraea anhela</name>
    <dbReference type="NCBI Taxonomy" id="2508295"/>
    <lineage>
        <taxon>Bacteria</taxon>
        <taxon>Pseudomonadati</taxon>
        <taxon>Pseudomonadota</taxon>
        <taxon>Betaproteobacteria</taxon>
        <taxon>Burkholderiales</taxon>
        <taxon>Burkholderiaceae</taxon>
        <taxon>Pandoraea</taxon>
    </lineage>
</organism>
<reference evidence="2 3" key="1">
    <citation type="submission" date="2019-08" db="EMBL/GenBank/DDBJ databases">
        <authorList>
            <person name="Peeters C."/>
        </authorList>
    </citation>
    <scope>NUCLEOTIDE SEQUENCE [LARGE SCALE GENOMIC DNA]</scope>
    <source>
        <strain evidence="2 3">LMG 31108</strain>
    </source>
</reference>
<dbReference type="InterPro" id="IPR021347">
    <property type="entry name" value="DUF2964"/>
</dbReference>
<evidence type="ECO:0008006" key="4">
    <source>
        <dbReference type="Google" id="ProtNLM"/>
    </source>
</evidence>
<feature type="transmembrane region" description="Helical" evidence="1">
    <location>
        <begin position="35"/>
        <end position="57"/>
    </location>
</feature>
<sequence length="63" mass="6623">MCSDTRVFIASIAAFVMLGGIFATLHGLLYNLPDVSRYGVAAVLAGATCTATMLIPWGSRDKS</sequence>
<dbReference type="EMBL" id="CABPSB010000001">
    <property type="protein sequence ID" value="VVD63535.1"/>
    <property type="molecule type" value="Genomic_DNA"/>
</dbReference>
<keyword evidence="3" id="KW-1185">Reference proteome</keyword>
<keyword evidence="1" id="KW-0812">Transmembrane</keyword>
<dbReference type="OrthoDB" id="8943486at2"/>
<keyword evidence="1" id="KW-1133">Transmembrane helix</keyword>
<evidence type="ECO:0000313" key="2">
    <source>
        <dbReference type="EMBL" id="VVD63535.1"/>
    </source>
</evidence>
<proteinExistence type="predicted"/>
<protein>
    <recommendedName>
        <fullName evidence="4">DUF2964 domain-containing protein</fullName>
    </recommendedName>
</protein>
<feature type="transmembrane region" description="Helical" evidence="1">
    <location>
        <begin position="7"/>
        <end position="29"/>
    </location>
</feature>
<keyword evidence="1" id="KW-0472">Membrane</keyword>
<name>A0A5E4RKC0_9BURK</name>
<evidence type="ECO:0000313" key="3">
    <source>
        <dbReference type="Proteomes" id="UP000406256"/>
    </source>
</evidence>
<gene>
    <name evidence="2" type="ORF">PAN31108_00234</name>
</gene>
<dbReference type="RefSeq" id="WP_150667070.1">
    <property type="nucleotide sequence ID" value="NZ_CABPSB010000001.1"/>
</dbReference>